<accession>A0A239NQR3</accession>
<keyword evidence="3" id="KW-1185">Reference proteome</keyword>
<organism evidence="2 3">
    <name type="scientific">Streptosporangium subroseum</name>
    <dbReference type="NCBI Taxonomy" id="106412"/>
    <lineage>
        <taxon>Bacteria</taxon>
        <taxon>Bacillati</taxon>
        <taxon>Actinomycetota</taxon>
        <taxon>Actinomycetes</taxon>
        <taxon>Streptosporangiales</taxon>
        <taxon>Streptosporangiaceae</taxon>
        <taxon>Streptosporangium</taxon>
    </lineage>
</organism>
<dbReference type="Gene3D" id="3.30.70.3040">
    <property type="match status" value="1"/>
</dbReference>
<dbReference type="OrthoDB" id="3534525at2"/>
<gene>
    <name evidence="2" type="ORF">SAMN05216276_106623</name>
</gene>
<dbReference type="AlphaFoldDB" id="A0A239NQR3"/>
<evidence type="ECO:0000313" key="3">
    <source>
        <dbReference type="Proteomes" id="UP000198282"/>
    </source>
</evidence>
<evidence type="ECO:0000313" key="2">
    <source>
        <dbReference type="EMBL" id="SNT57251.1"/>
    </source>
</evidence>
<evidence type="ECO:0008006" key="4">
    <source>
        <dbReference type="Google" id="ProtNLM"/>
    </source>
</evidence>
<name>A0A239NQR3_9ACTN</name>
<dbReference type="EMBL" id="FZOD01000066">
    <property type="protein sequence ID" value="SNT57251.1"/>
    <property type="molecule type" value="Genomic_DNA"/>
</dbReference>
<keyword evidence="1" id="KW-1133">Transmembrane helix</keyword>
<evidence type="ECO:0000256" key="1">
    <source>
        <dbReference type="SAM" id="Phobius"/>
    </source>
</evidence>
<keyword evidence="1" id="KW-0472">Membrane</keyword>
<keyword evidence="1" id="KW-0812">Transmembrane</keyword>
<dbReference type="RefSeq" id="WP_089212430.1">
    <property type="nucleotide sequence ID" value="NZ_FZOD01000066.1"/>
</dbReference>
<protein>
    <recommendedName>
        <fullName evidence="4">FtsX extracellular domain-containing protein</fullName>
    </recommendedName>
</protein>
<proteinExistence type="predicted"/>
<sequence length="292" mass="31468">MEPEELAFGGDDPGYGPGLGPWVAAHTKLLAVCAAVLVVFGLAGAGGWYLYERSWLPQPPPDVALSPSLEFAVAMCGCPGLTSATVEQRQEAEAMLRALPQVTSVEVRSGRELDDQRWRGYARIGDTRQAESSSLSGDVLQGMLRRAEDFPAVAEKMRSMPRVSTVWRPGVSFWAGRAEAQISLCGKDPISQVTSECQRTKRGGATGMVTEKEKAAIVARLRDLPGVETIYFQDPGHYLKLAKLSDPKSELDETYPGSFYVKFSDPALARTIAPAIGPMPGVLAVDPVLSKD</sequence>
<reference evidence="2 3" key="1">
    <citation type="submission" date="2017-06" db="EMBL/GenBank/DDBJ databases">
        <authorList>
            <person name="Kim H.J."/>
            <person name="Triplett B.A."/>
        </authorList>
    </citation>
    <scope>NUCLEOTIDE SEQUENCE [LARGE SCALE GENOMIC DNA]</scope>
    <source>
        <strain evidence="2 3">CGMCC 4.2132</strain>
    </source>
</reference>
<feature type="transmembrane region" description="Helical" evidence="1">
    <location>
        <begin position="29"/>
        <end position="51"/>
    </location>
</feature>
<dbReference type="Proteomes" id="UP000198282">
    <property type="component" value="Unassembled WGS sequence"/>
</dbReference>